<dbReference type="AlphaFoldDB" id="A0A151HP89"/>
<feature type="non-terminal residue" evidence="2">
    <location>
        <position position="1"/>
    </location>
</feature>
<feature type="region of interest" description="Disordered" evidence="1">
    <location>
        <begin position="1"/>
        <end position="55"/>
    </location>
</feature>
<accession>A0A151HP89</accession>
<feature type="non-terminal residue" evidence="2">
    <location>
        <position position="55"/>
    </location>
</feature>
<evidence type="ECO:0000256" key="1">
    <source>
        <dbReference type="SAM" id="MobiDB-lite"/>
    </source>
</evidence>
<evidence type="ECO:0000313" key="2">
    <source>
        <dbReference type="EMBL" id="KYK71195.1"/>
    </source>
</evidence>
<comment type="caution">
    <text evidence="2">The sequence shown here is derived from an EMBL/GenBank/DDBJ whole genome shotgun (WGS) entry which is preliminary data.</text>
</comment>
<dbReference type="Proteomes" id="UP000075225">
    <property type="component" value="Unassembled WGS sequence"/>
</dbReference>
<evidence type="ECO:0000313" key="3">
    <source>
        <dbReference type="Proteomes" id="UP000075225"/>
    </source>
</evidence>
<feature type="compositionally biased region" description="Basic and acidic residues" evidence="1">
    <location>
        <begin position="36"/>
        <end position="55"/>
    </location>
</feature>
<keyword evidence="2" id="KW-0378">Hydrolase</keyword>
<dbReference type="EMBL" id="AHZP02000325">
    <property type="protein sequence ID" value="KYK71195.1"/>
    <property type="molecule type" value="Genomic_DNA"/>
</dbReference>
<protein>
    <submittedName>
        <fullName evidence="2">Zinc carboxypeptidase superfamily protein</fullName>
    </submittedName>
</protein>
<name>A0A151HP89_TOXGO</name>
<gene>
    <name evidence="2" type="ORF">TGPRC2_271870B</name>
</gene>
<keyword evidence="2" id="KW-0645">Protease</keyword>
<keyword evidence="2" id="KW-0121">Carboxypeptidase</keyword>
<reference evidence="3" key="1">
    <citation type="submission" date="2016-03" db="EMBL/GenBank/DDBJ databases">
        <authorList>
            <person name="Sibley D."/>
            <person name="Venepally P."/>
            <person name="Karamycheva S."/>
            <person name="Hadjithomas M."/>
            <person name="Khan A."/>
            <person name="Brunk B."/>
            <person name="Roos D."/>
            <person name="Caler E."/>
            <person name="Lorenzi H."/>
        </authorList>
    </citation>
    <scope>NUCLEOTIDE SEQUENCE [LARGE SCALE GENOMIC DNA]</scope>
    <source>
        <strain evidence="3">TgCatPRC2</strain>
    </source>
</reference>
<sequence>WTRAALRCMQRGDGGAARIPDRHHTSVALRRHGARRAVDETETPDHSPPSREPAC</sequence>
<proteinExistence type="predicted"/>
<dbReference type="GO" id="GO:0004180">
    <property type="term" value="F:carboxypeptidase activity"/>
    <property type="evidence" value="ECO:0007669"/>
    <property type="project" value="UniProtKB-KW"/>
</dbReference>
<dbReference type="VEuPathDB" id="ToxoDB:TGPRC2_271870B"/>
<organism evidence="2 3">
    <name type="scientific">Toxoplasma gondii TgCatPRC2</name>
    <dbReference type="NCBI Taxonomy" id="1130821"/>
    <lineage>
        <taxon>Eukaryota</taxon>
        <taxon>Sar</taxon>
        <taxon>Alveolata</taxon>
        <taxon>Apicomplexa</taxon>
        <taxon>Conoidasida</taxon>
        <taxon>Coccidia</taxon>
        <taxon>Eucoccidiorida</taxon>
        <taxon>Eimeriorina</taxon>
        <taxon>Sarcocystidae</taxon>
        <taxon>Toxoplasma</taxon>
    </lineage>
</organism>